<accession>A0A0A1U772</accession>
<feature type="compositionally biased region" description="Polar residues" evidence="5">
    <location>
        <begin position="672"/>
        <end position="690"/>
    </location>
</feature>
<evidence type="ECO:0000256" key="4">
    <source>
        <dbReference type="ARBA" id="ARBA00023136"/>
    </source>
</evidence>
<dbReference type="Proteomes" id="UP000014680">
    <property type="component" value="Unassembled WGS sequence"/>
</dbReference>
<keyword evidence="3" id="KW-0653">Protein transport</keyword>
<dbReference type="GO" id="GO:0030117">
    <property type="term" value="C:membrane coat"/>
    <property type="evidence" value="ECO:0007669"/>
    <property type="project" value="InterPro"/>
</dbReference>
<dbReference type="VEuPathDB" id="AmoebaDB:EIN_406340"/>
<feature type="compositionally biased region" description="Polar residues" evidence="5">
    <location>
        <begin position="699"/>
        <end position="712"/>
    </location>
</feature>
<dbReference type="OrthoDB" id="29308at2759"/>
<name>A0A0A1U772_ENTIV</name>
<dbReference type="GO" id="GO:0006886">
    <property type="term" value="P:intracellular protein transport"/>
    <property type="evidence" value="ECO:0007669"/>
    <property type="project" value="InterPro"/>
</dbReference>
<protein>
    <submittedName>
        <fullName evidence="7">Adaptin, alpha/gamma/epsilon, putative</fullName>
    </submittedName>
</protein>
<dbReference type="OMA" id="INDICAP"/>
<evidence type="ECO:0000256" key="1">
    <source>
        <dbReference type="ARBA" id="ARBA00004308"/>
    </source>
</evidence>
<feature type="domain" description="Clathrin/coatomer adaptor adaptin-like N-terminal" evidence="6">
    <location>
        <begin position="29"/>
        <end position="482"/>
    </location>
</feature>
<evidence type="ECO:0000313" key="8">
    <source>
        <dbReference type="Proteomes" id="UP000014680"/>
    </source>
</evidence>
<keyword evidence="2" id="KW-0813">Transport</keyword>
<dbReference type="PANTHER" id="PTHR22780">
    <property type="entry name" value="ADAPTIN, ALPHA/GAMMA/EPSILON"/>
    <property type="match status" value="1"/>
</dbReference>
<dbReference type="SUPFAM" id="SSF48371">
    <property type="entry name" value="ARM repeat"/>
    <property type="match status" value="1"/>
</dbReference>
<dbReference type="GO" id="GO:0016192">
    <property type="term" value="P:vesicle-mediated transport"/>
    <property type="evidence" value="ECO:0007669"/>
    <property type="project" value="InterPro"/>
</dbReference>
<keyword evidence="4" id="KW-0472">Membrane</keyword>
<dbReference type="GeneID" id="14888967"/>
<dbReference type="GO" id="GO:0012505">
    <property type="term" value="C:endomembrane system"/>
    <property type="evidence" value="ECO:0007669"/>
    <property type="project" value="UniProtKB-SubCell"/>
</dbReference>
<evidence type="ECO:0000256" key="3">
    <source>
        <dbReference type="ARBA" id="ARBA00022927"/>
    </source>
</evidence>
<dbReference type="EMBL" id="KB206537">
    <property type="protein sequence ID" value="ELP90170.1"/>
    <property type="molecule type" value="Genomic_DNA"/>
</dbReference>
<comment type="subcellular location">
    <subcellularLocation>
        <location evidence="1">Endomembrane system</location>
    </subcellularLocation>
</comment>
<keyword evidence="8" id="KW-1185">Reference proteome</keyword>
<gene>
    <name evidence="7" type="ORF">EIN_406340</name>
</gene>
<feature type="region of interest" description="Disordered" evidence="5">
    <location>
        <begin position="672"/>
        <end position="718"/>
    </location>
</feature>
<evidence type="ECO:0000313" key="7">
    <source>
        <dbReference type="EMBL" id="ELP90170.1"/>
    </source>
</evidence>
<dbReference type="Gene3D" id="1.25.10.10">
    <property type="entry name" value="Leucine-rich Repeat Variant"/>
    <property type="match status" value="1"/>
</dbReference>
<evidence type="ECO:0000259" key="6">
    <source>
        <dbReference type="Pfam" id="PF01602"/>
    </source>
</evidence>
<evidence type="ECO:0000256" key="2">
    <source>
        <dbReference type="ARBA" id="ARBA00022448"/>
    </source>
</evidence>
<dbReference type="InterPro" id="IPR011989">
    <property type="entry name" value="ARM-like"/>
</dbReference>
<dbReference type="RefSeq" id="XP_004256941.1">
    <property type="nucleotide sequence ID" value="XM_004256893.1"/>
</dbReference>
<evidence type="ECO:0000256" key="5">
    <source>
        <dbReference type="SAM" id="MobiDB-lite"/>
    </source>
</evidence>
<reference evidence="7 8" key="1">
    <citation type="submission" date="2012-10" db="EMBL/GenBank/DDBJ databases">
        <authorList>
            <person name="Zafar N."/>
            <person name="Inman J."/>
            <person name="Hall N."/>
            <person name="Lorenzi H."/>
            <person name="Caler E."/>
        </authorList>
    </citation>
    <scope>NUCLEOTIDE SEQUENCE [LARGE SCALE GENOMIC DNA]</scope>
    <source>
        <strain evidence="7 8">IP1</strain>
    </source>
</reference>
<proteinExistence type="predicted"/>
<dbReference type="KEGG" id="eiv:EIN_406340"/>
<dbReference type="AlphaFoldDB" id="A0A0A1U772"/>
<dbReference type="InterPro" id="IPR016024">
    <property type="entry name" value="ARM-type_fold"/>
</dbReference>
<dbReference type="InterPro" id="IPR050840">
    <property type="entry name" value="Adaptor_Complx_Large_Subunit"/>
</dbReference>
<dbReference type="InterPro" id="IPR002553">
    <property type="entry name" value="Clathrin/coatomer_adapt-like_N"/>
</dbReference>
<organism evidence="7 8">
    <name type="scientific">Entamoeba invadens IP1</name>
    <dbReference type="NCBI Taxonomy" id="370355"/>
    <lineage>
        <taxon>Eukaryota</taxon>
        <taxon>Amoebozoa</taxon>
        <taxon>Evosea</taxon>
        <taxon>Archamoebae</taxon>
        <taxon>Mastigamoebida</taxon>
        <taxon>Entamoebidae</taxon>
        <taxon>Entamoeba</taxon>
    </lineage>
</organism>
<sequence>MNPFSAFVHDIGEKHTVDEEHGFVSMTLKSLGNGLDNTNPSAMKEYIKKMLVIYELGYNVEQSVFMIINTTQHQNSLLQKTALVACSAMISTDSEFTLLLTNSLTKLLLPTSPHPLFALRIVSRFLTPTTMPAYTTSINLLLKSKDQNVRAAAIRSLYKMYLMSDKDVQPIIKSALSFALVDSSVLVVESSVPIITQIMSSTIPENRIWPGLIDIVSRNLLMFSSYDDMKKVPAQLRGYILGDTCGPFFQVKLLKLLRVMNPTNTNYQQTIFQLLTNYRKMQTRVGIMLQVEAIKTAMFSIATDRLVKLSANIGADLFRVNDLLVVYCGLNVMKVISEKDPTVCRNNITTISEFVKNPNEVVAIQAIKLLKSVVSSEDAVSVVLSLLDIAKSLKNDIGKGSVRNEILKVSYYLCSQFTPDFQWYCSSVCRILLLNSSDQFEVGIDPKTVQTIYKEFIDAMKSDNDNFEIALQCVYDGVNVNKDETTLSLCRLACRVISESNECKNIDIEELKKTVDQCAKIGAVEDALLAALRLGYTEFIEGMKMKEQQDEIVVVKAKPQNSNLLNLNFLDIPVAQETEKVVIKRYENAKDFQVDVKYKLSINTQQRVNEISKLNELGISYKELENDINETVVDKQILISQPFQLPKKKKIESNLRFDEYQKPTNVSLPFALHSQNSEGATSNTEDTMSNEVYEAKQEQPPQYTNPVPNTKRWNFPKK</sequence>
<dbReference type="Pfam" id="PF01602">
    <property type="entry name" value="Adaptin_N"/>
    <property type="match status" value="1"/>
</dbReference>